<reference evidence="3" key="1">
    <citation type="submission" date="2018-05" db="EMBL/GenBank/DDBJ databases">
        <authorList>
            <person name="Lanie J.A."/>
            <person name="Ng W.-L."/>
            <person name="Kazmierczak K.M."/>
            <person name="Andrzejewski T.M."/>
            <person name="Davidsen T.M."/>
            <person name="Wayne K.J."/>
            <person name="Tettelin H."/>
            <person name="Glass J.I."/>
            <person name="Rusch D."/>
            <person name="Podicherti R."/>
            <person name="Tsui H.-C.T."/>
            <person name="Winkler M.E."/>
        </authorList>
    </citation>
    <scope>NUCLEOTIDE SEQUENCE</scope>
</reference>
<feature type="transmembrane region" description="Helical" evidence="1">
    <location>
        <begin position="90"/>
        <end position="112"/>
    </location>
</feature>
<organism evidence="3">
    <name type="scientific">marine metagenome</name>
    <dbReference type="NCBI Taxonomy" id="408172"/>
    <lineage>
        <taxon>unclassified sequences</taxon>
        <taxon>metagenomes</taxon>
        <taxon>ecological metagenomes</taxon>
    </lineage>
</organism>
<gene>
    <name evidence="3" type="ORF">METZ01_LOCUS261436</name>
</gene>
<dbReference type="EMBL" id="UINC01072733">
    <property type="protein sequence ID" value="SVC08582.1"/>
    <property type="molecule type" value="Genomic_DNA"/>
</dbReference>
<keyword evidence="1" id="KW-1133">Transmembrane helix</keyword>
<evidence type="ECO:0000259" key="2">
    <source>
        <dbReference type="Pfam" id="PF00892"/>
    </source>
</evidence>
<dbReference type="GO" id="GO:0016020">
    <property type="term" value="C:membrane"/>
    <property type="evidence" value="ECO:0007669"/>
    <property type="project" value="InterPro"/>
</dbReference>
<sequence length="113" mass="12054">VVVESFVLGLTAAVIFGFADLIAVVVARKTPLIRLLLWIHVGAFIIGVPYLLLATDLSAVSPSHWALFGVLSIVFLGMQSTFYKGLQVGPVVLVSPIVSAHLVIVILLSTIFL</sequence>
<dbReference type="InterPro" id="IPR000620">
    <property type="entry name" value="EamA_dom"/>
</dbReference>
<evidence type="ECO:0000313" key="3">
    <source>
        <dbReference type="EMBL" id="SVC08582.1"/>
    </source>
</evidence>
<accession>A0A382JB39</accession>
<keyword evidence="1" id="KW-0812">Transmembrane</keyword>
<protein>
    <recommendedName>
        <fullName evidence="2">EamA domain-containing protein</fullName>
    </recommendedName>
</protein>
<feature type="transmembrane region" description="Helical" evidence="1">
    <location>
        <begin position="35"/>
        <end position="53"/>
    </location>
</feature>
<feature type="non-terminal residue" evidence="3">
    <location>
        <position position="1"/>
    </location>
</feature>
<name>A0A382JB39_9ZZZZ</name>
<proteinExistence type="predicted"/>
<dbReference type="Pfam" id="PF00892">
    <property type="entry name" value="EamA"/>
    <property type="match status" value="1"/>
</dbReference>
<feature type="domain" description="EamA" evidence="2">
    <location>
        <begin position="7"/>
        <end position="113"/>
    </location>
</feature>
<feature type="transmembrane region" description="Helical" evidence="1">
    <location>
        <begin position="65"/>
        <end position="83"/>
    </location>
</feature>
<feature type="non-terminal residue" evidence="3">
    <location>
        <position position="113"/>
    </location>
</feature>
<evidence type="ECO:0000256" key="1">
    <source>
        <dbReference type="SAM" id="Phobius"/>
    </source>
</evidence>
<keyword evidence="1" id="KW-0472">Membrane</keyword>
<dbReference type="AlphaFoldDB" id="A0A382JB39"/>
<feature type="transmembrane region" description="Helical" evidence="1">
    <location>
        <begin position="6"/>
        <end position="28"/>
    </location>
</feature>